<comment type="caution">
    <text evidence="16">The sequence shown here is derived from an EMBL/GenBank/DDBJ whole genome shotgun (WGS) entry which is preliminary data.</text>
</comment>
<evidence type="ECO:0000256" key="3">
    <source>
        <dbReference type="ARBA" id="ARBA00022670"/>
    </source>
</evidence>
<dbReference type="GO" id="GO:0043171">
    <property type="term" value="P:peptide catabolic process"/>
    <property type="evidence" value="ECO:0007669"/>
    <property type="project" value="TreeGrafter"/>
</dbReference>
<dbReference type="AlphaFoldDB" id="A0A8S1J0G9"/>
<evidence type="ECO:0000313" key="16">
    <source>
        <dbReference type="EMBL" id="CAD7700938.1"/>
    </source>
</evidence>
<dbReference type="GO" id="GO:0070006">
    <property type="term" value="F:metalloaminopeptidase activity"/>
    <property type="evidence" value="ECO:0007669"/>
    <property type="project" value="TreeGrafter"/>
</dbReference>
<dbReference type="Gene3D" id="2.60.40.1730">
    <property type="entry name" value="tricorn interacting facor f3 domain"/>
    <property type="match status" value="1"/>
</dbReference>
<feature type="domain" description="Peptidase M1 membrane alanine aminopeptidase" evidence="13">
    <location>
        <begin position="186"/>
        <end position="420"/>
    </location>
</feature>
<feature type="domain" description="ERAP1-like C-terminal" evidence="14">
    <location>
        <begin position="498"/>
        <end position="795"/>
    </location>
</feature>
<dbReference type="GO" id="GO:0005737">
    <property type="term" value="C:cytoplasm"/>
    <property type="evidence" value="ECO:0007669"/>
    <property type="project" value="TreeGrafter"/>
</dbReference>
<feature type="binding site" evidence="10">
    <location>
        <position position="261"/>
    </location>
    <ligand>
        <name>Zn(2+)</name>
        <dbReference type="ChEBI" id="CHEBI:29105"/>
        <note>catalytic</note>
    </ligand>
</feature>
<evidence type="ECO:0000259" key="15">
    <source>
        <dbReference type="Pfam" id="PF17900"/>
    </source>
</evidence>
<evidence type="ECO:0000256" key="5">
    <source>
        <dbReference type="ARBA" id="ARBA00022801"/>
    </source>
</evidence>
<evidence type="ECO:0000256" key="6">
    <source>
        <dbReference type="ARBA" id="ARBA00022833"/>
    </source>
</evidence>
<evidence type="ECO:0000259" key="14">
    <source>
        <dbReference type="Pfam" id="PF11838"/>
    </source>
</evidence>
<dbReference type="Pfam" id="PF11838">
    <property type="entry name" value="ERAP1_C"/>
    <property type="match status" value="1"/>
</dbReference>
<dbReference type="InterPro" id="IPR050344">
    <property type="entry name" value="Peptidase_M1_aminopeptidases"/>
</dbReference>
<dbReference type="InterPro" id="IPR014782">
    <property type="entry name" value="Peptidase_M1_dom"/>
</dbReference>
<dbReference type="Gene3D" id="1.10.390.10">
    <property type="entry name" value="Neutral Protease Domain 2"/>
    <property type="match status" value="1"/>
</dbReference>
<dbReference type="GO" id="GO:0008270">
    <property type="term" value="F:zinc ion binding"/>
    <property type="evidence" value="ECO:0007669"/>
    <property type="project" value="UniProtKB-UniRule"/>
</dbReference>
<dbReference type="InterPro" id="IPR027268">
    <property type="entry name" value="Peptidase_M4/M1_CTD_sf"/>
</dbReference>
<dbReference type="PANTHER" id="PTHR11533:SF299">
    <property type="entry name" value="AMINOPEPTIDASE"/>
    <property type="match status" value="1"/>
</dbReference>
<proteinExistence type="inferred from homology"/>
<gene>
    <name evidence="16" type="ORF">OSTQU699_LOCUS6297</name>
</gene>
<accession>A0A8S1J0G9</accession>
<evidence type="ECO:0000256" key="12">
    <source>
        <dbReference type="RuleBase" id="RU364040"/>
    </source>
</evidence>
<evidence type="ECO:0000313" key="17">
    <source>
        <dbReference type="Proteomes" id="UP000708148"/>
    </source>
</evidence>
<feature type="domain" description="Aminopeptidase N-like N-terminal" evidence="15">
    <location>
        <begin position="18"/>
        <end position="147"/>
    </location>
</feature>
<keyword evidence="12" id="KW-0031">Aminopeptidase</keyword>
<dbReference type="CDD" id="cd09601">
    <property type="entry name" value="M1_APN-Q_like"/>
    <property type="match status" value="1"/>
</dbReference>
<reference evidence="16" key="1">
    <citation type="submission" date="2020-12" db="EMBL/GenBank/DDBJ databases">
        <authorList>
            <person name="Iha C."/>
        </authorList>
    </citation>
    <scope>NUCLEOTIDE SEQUENCE</scope>
</reference>
<dbReference type="Proteomes" id="UP000708148">
    <property type="component" value="Unassembled WGS sequence"/>
</dbReference>
<feature type="active site" description="Proton acceptor" evidence="9">
    <location>
        <position position="258"/>
    </location>
</feature>
<protein>
    <recommendedName>
        <fullName evidence="12">Aminopeptidase</fullName>
        <ecNumber evidence="12">3.4.11.-</ecNumber>
    </recommendedName>
</protein>
<dbReference type="PRINTS" id="PR00756">
    <property type="entry name" value="ALADIPTASE"/>
</dbReference>
<dbReference type="InterPro" id="IPR001930">
    <property type="entry name" value="Peptidase_M1"/>
</dbReference>
<dbReference type="OrthoDB" id="10031169at2759"/>
<keyword evidence="5 12" id="KW-0378">Hydrolase</keyword>
<dbReference type="InterPro" id="IPR034016">
    <property type="entry name" value="M1_APN-typ"/>
</dbReference>
<dbReference type="InterPro" id="IPR045357">
    <property type="entry name" value="Aminopeptidase_N-like_N"/>
</dbReference>
<keyword evidence="8 12" id="KW-0482">Metalloprotease</keyword>
<keyword evidence="7" id="KW-0256">Endoplasmic reticulum</keyword>
<keyword evidence="4 10" id="KW-0479">Metal-binding</keyword>
<dbReference type="SUPFAM" id="SSF55486">
    <property type="entry name" value="Metalloproteases ('zincins'), catalytic domain"/>
    <property type="match status" value="1"/>
</dbReference>
<sequence length="870" mass="96921">MEVGRAQVVAGSAPGSHSVAIDRHSLDNQRIVFRFPSPLPRPRATVVVDFSYTLRNDTTDGFWRHSYDDENGNTRWMAATQLEATSARKMLPCFDEPDLKAEFQVTLTTPSDVVALSNMPVESQETMEEGAKMKHRFFKTPKMPTYLLAIAVGELRNSTKVVQTRDGAKAISVWSTPTRATETARAVEFMASSLTYFEDLFDISYPLPKLDWVAVPGFGGGAMENWGLILSRETDILASDAYSSAMDWKRTAQVTAHEISHSWFGNLVTMRTWGDLWLNEGFAKHFEMLGAANSMGVDAGFMERFYLQVGRPALWADELPWSKVPLSRDEGDWDGDLSCGMLRRVSGPLNYWKGASILRMLHTYLIRDHVEMPQPDEDAFLVALRLYLSRFQFNNTVTADLLDTLQESTGQPFRTWMHRWLYHGGHPVVNVTLGGPDGRDVFIAQKPFDLNGAQQCDSSHWWIPVRYRFKSKSDFEWMLLEDCNPLKLGTLRDEDDTVLVNADRFGFYRVQYDPRIAASLLSSAMSTPEDDDSFRVGPIDLAAMLDDAFVLARSNALHFNEFLNLTTTLGALRNTGSPLYPDSSPWAVALPLLLRTRDLLTGAANIQHCTDLLEDYVTGNVTVPFMASLPTVQSPGDPRVGLDFVVGEDDKLDFRLMRMAVLENAGLLGDEEVTRKALQLDGGGGVDLHPDIQRVVYSLAVAGGNATVYKRMKSKYLDAEEVHEEVRALHALTYAPNEDLVADVIRFTISDAVDPQNKVRVISRMSITGVFGGLLDRGAATARAVYRFFKAELEAMVDATDACKVAAWLQDAADVMSGAEFSADLNSKAFSPLVDDQSQAAASRLVTLNQDWQHRFGESTCGWLQDRLSG</sequence>
<dbReference type="GO" id="GO:0016020">
    <property type="term" value="C:membrane"/>
    <property type="evidence" value="ECO:0007669"/>
    <property type="project" value="TreeGrafter"/>
</dbReference>
<evidence type="ECO:0000256" key="10">
    <source>
        <dbReference type="PIRSR" id="PIRSR634016-3"/>
    </source>
</evidence>
<evidence type="ECO:0000256" key="7">
    <source>
        <dbReference type="ARBA" id="ARBA00022848"/>
    </source>
</evidence>
<dbReference type="Gene3D" id="2.60.40.1910">
    <property type="match status" value="1"/>
</dbReference>
<dbReference type="Gene3D" id="1.25.50.20">
    <property type="match status" value="1"/>
</dbReference>
<evidence type="ECO:0000256" key="4">
    <source>
        <dbReference type="ARBA" id="ARBA00022723"/>
    </source>
</evidence>
<evidence type="ECO:0000256" key="2">
    <source>
        <dbReference type="ARBA" id="ARBA00010136"/>
    </source>
</evidence>
<dbReference type="GO" id="GO:0042277">
    <property type="term" value="F:peptide binding"/>
    <property type="evidence" value="ECO:0007669"/>
    <property type="project" value="TreeGrafter"/>
</dbReference>
<keyword evidence="7" id="KW-0492">Microsome</keyword>
<comment type="cofactor">
    <cofactor evidence="10 12">
        <name>Zn(2+)</name>
        <dbReference type="ChEBI" id="CHEBI:29105"/>
    </cofactor>
    <text evidence="10 12">Binds 1 zinc ion per subunit.</text>
</comment>
<feature type="site" description="Transition state stabilizer" evidence="11">
    <location>
        <position position="351"/>
    </location>
</feature>
<evidence type="ECO:0000256" key="1">
    <source>
        <dbReference type="ARBA" id="ARBA00004174"/>
    </source>
</evidence>
<comment type="similarity">
    <text evidence="2 12">Belongs to the peptidase M1 family.</text>
</comment>
<feature type="binding site" evidence="10">
    <location>
        <position position="280"/>
    </location>
    <ligand>
        <name>Zn(2+)</name>
        <dbReference type="ChEBI" id="CHEBI:29105"/>
        <note>catalytic</note>
    </ligand>
</feature>
<dbReference type="GO" id="GO:0006508">
    <property type="term" value="P:proteolysis"/>
    <property type="evidence" value="ECO:0007669"/>
    <property type="project" value="UniProtKB-KW"/>
</dbReference>
<dbReference type="PANTHER" id="PTHR11533">
    <property type="entry name" value="PROTEASE M1 ZINC METALLOPROTEASE"/>
    <property type="match status" value="1"/>
</dbReference>
<name>A0A8S1J0G9_9CHLO</name>
<keyword evidence="6 10" id="KW-0862">Zinc</keyword>
<feature type="binding site" evidence="10">
    <location>
        <position position="257"/>
    </location>
    <ligand>
        <name>Zn(2+)</name>
        <dbReference type="ChEBI" id="CHEBI:29105"/>
        <note>catalytic</note>
    </ligand>
</feature>
<keyword evidence="17" id="KW-1185">Reference proteome</keyword>
<dbReference type="SUPFAM" id="SSF63737">
    <property type="entry name" value="Leukotriene A4 hydrolase N-terminal domain"/>
    <property type="match status" value="1"/>
</dbReference>
<evidence type="ECO:0000256" key="11">
    <source>
        <dbReference type="PIRSR" id="PIRSR634016-4"/>
    </source>
</evidence>
<dbReference type="InterPro" id="IPR042097">
    <property type="entry name" value="Aminopeptidase_N-like_N_sf"/>
</dbReference>
<evidence type="ECO:0000256" key="8">
    <source>
        <dbReference type="ARBA" id="ARBA00023049"/>
    </source>
</evidence>
<dbReference type="Pfam" id="PF17900">
    <property type="entry name" value="Peptidase_M1_N"/>
    <property type="match status" value="1"/>
</dbReference>
<keyword evidence="3 12" id="KW-0645">Protease</keyword>
<dbReference type="EC" id="3.4.11.-" evidence="12"/>
<dbReference type="GO" id="GO:0005615">
    <property type="term" value="C:extracellular space"/>
    <property type="evidence" value="ECO:0007669"/>
    <property type="project" value="TreeGrafter"/>
</dbReference>
<dbReference type="InterPro" id="IPR024571">
    <property type="entry name" value="ERAP1-like_C_dom"/>
</dbReference>
<evidence type="ECO:0000256" key="9">
    <source>
        <dbReference type="PIRSR" id="PIRSR634016-1"/>
    </source>
</evidence>
<comment type="subcellular location">
    <subcellularLocation>
        <location evidence="1">Microsome membrane</location>
        <topology evidence="1">Peripheral membrane protein</topology>
    </subcellularLocation>
</comment>
<evidence type="ECO:0000259" key="13">
    <source>
        <dbReference type="Pfam" id="PF01433"/>
    </source>
</evidence>
<dbReference type="Pfam" id="PF01433">
    <property type="entry name" value="Peptidase_M1"/>
    <property type="match status" value="1"/>
</dbReference>
<dbReference type="EMBL" id="CAJHUC010001391">
    <property type="protein sequence ID" value="CAD7700938.1"/>
    <property type="molecule type" value="Genomic_DNA"/>
</dbReference>
<organism evidence="16 17">
    <name type="scientific">Ostreobium quekettii</name>
    <dbReference type="NCBI Taxonomy" id="121088"/>
    <lineage>
        <taxon>Eukaryota</taxon>
        <taxon>Viridiplantae</taxon>
        <taxon>Chlorophyta</taxon>
        <taxon>core chlorophytes</taxon>
        <taxon>Ulvophyceae</taxon>
        <taxon>TCBD clade</taxon>
        <taxon>Bryopsidales</taxon>
        <taxon>Ostreobineae</taxon>
        <taxon>Ostreobiaceae</taxon>
        <taxon>Ostreobium</taxon>
    </lineage>
</organism>